<dbReference type="InterPro" id="IPR043502">
    <property type="entry name" value="DNA/RNA_pol_sf"/>
</dbReference>
<dbReference type="PANTHER" id="PTHR11439:SF467">
    <property type="entry name" value="INTEGRASE CATALYTIC DOMAIN-CONTAINING PROTEIN"/>
    <property type="match status" value="1"/>
</dbReference>
<evidence type="ECO:0000313" key="3">
    <source>
        <dbReference type="Proteomes" id="UP001318860"/>
    </source>
</evidence>
<evidence type="ECO:0000313" key="2">
    <source>
        <dbReference type="EMBL" id="KAK6136956.1"/>
    </source>
</evidence>
<name>A0ABR0VNY0_REHGL</name>
<dbReference type="CDD" id="cd09272">
    <property type="entry name" value="RNase_HI_RT_Ty1"/>
    <property type="match status" value="1"/>
</dbReference>
<dbReference type="Pfam" id="PF07727">
    <property type="entry name" value="RVT_2"/>
    <property type="match status" value="1"/>
</dbReference>
<feature type="domain" description="Reverse transcriptase Ty1/copia-type" evidence="1">
    <location>
        <begin position="2"/>
        <end position="183"/>
    </location>
</feature>
<organism evidence="2 3">
    <name type="scientific">Rehmannia glutinosa</name>
    <name type="common">Chinese foxglove</name>
    <dbReference type="NCBI Taxonomy" id="99300"/>
    <lineage>
        <taxon>Eukaryota</taxon>
        <taxon>Viridiplantae</taxon>
        <taxon>Streptophyta</taxon>
        <taxon>Embryophyta</taxon>
        <taxon>Tracheophyta</taxon>
        <taxon>Spermatophyta</taxon>
        <taxon>Magnoliopsida</taxon>
        <taxon>eudicotyledons</taxon>
        <taxon>Gunneridae</taxon>
        <taxon>Pentapetalae</taxon>
        <taxon>asterids</taxon>
        <taxon>lamiids</taxon>
        <taxon>Lamiales</taxon>
        <taxon>Orobanchaceae</taxon>
        <taxon>Rehmannieae</taxon>
        <taxon>Rehmannia</taxon>
    </lineage>
</organism>
<dbReference type="Proteomes" id="UP001318860">
    <property type="component" value="Unassembled WGS sequence"/>
</dbReference>
<dbReference type="PANTHER" id="PTHR11439">
    <property type="entry name" value="GAG-POL-RELATED RETROTRANSPOSON"/>
    <property type="match status" value="1"/>
</dbReference>
<sequence>MFLAYAAHKNFIAYQMDVKSAFLNGLLEEKVYVEQPPGFEQKTLGDKLYKLKKALYGLKQAPRAWYDTLSQFLTDNRFTKGLCQTLHFFSRFFKKDKGALLLILVYVDDIILTRDDPTTINNLILLLEHKFALKTMGEVHYFLGLEASRTPHGSIFLNQTKYLKDLLVKTQFDSCKPTSTPMVVNLKQALGDSATLADSSTYRSTLGSLQYLILTRPDISFVVNKLSHFLHHPTINHWQVVKHLLGYLKGICNLGLKFNPSQRFSLAVFSDPDWANNLDDSKSTGGHCIFFGEYLLTWNSKKKNVVSRSSAESKYRSLADTTTDIGWVQSLFRELGISFEALSTIWCDNVSAINIAQNPVHHNRTKHIEIRHHFLRDCVSKRKIEISFVPSQDQLADIFTKPLTSETFASITSSVRHNAY</sequence>
<accession>A0ABR0VNY0</accession>
<reference evidence="2 3" key="1">
    <citation type="journal article" date="2021" name="Comput. Struct. Biotechnol. J.">
        <title>De novo genome assembly of the potent medicinal plant Rehmannia glutinosa using nanopore technology.</title>
        <authorList>
            <person name="Ma L."/>
            <person name="Dong C."/>
            <person name="Song C."/>
            <person name="Wang X."/>
            <person name="Zheng X."/>
            <person name="Niu Y."/>
            <person name="Chen S."/>
            <person name="Feng W."/>
        </authorList>
    </citation>
    <scope>NUCLEOTIDE SEQUENCE [LARGE SCALE GENOMIC DNA]</scope>
    <source>
        <strain evidence="2">DH-2019</strain>
    </source>
</reference>
<keyword evidence="3" id="KW-1185">Reference proteome</keyword>
<dbReference type="EMBL" id="JABTTQ020000999">
    <property type="protein sequence ID" value="KAK6136956.1"/>
    <property type="molecule type" value="Genomic_DNA"/>
</dbReference>
<comment type="caution">
    <text evidence="2">The sequence shown here is derived from an EMBL/GenBank/DDBJ whole genome shotgun (WGS) entry which is preliminary data.</text>
</comment>
<protein>
    <recommendedName>
        <fullName evidence="1">Reverse transcriptase Ty1/copia-type domain-containing protein</fullName>
    </recommendedName>
</protein>
<dbReference type="SUPFAM" id="SSF56672">
    <property type="entry name" value="DNA/RNA polymerases"/>
    <property type="match status" value="1"/>
</dbReference>
<evidence type="ECO:0000259" key="1">
    <source>
        <dbReference type="Pfam" id="PF07727"/>
    </source>
</evidence>
<gene>
    <name evidence="2" type="ORF">DH2020_029301</name>
</gene>
<dbReference type="InterPro" id="IPR013103">
    <property type="entry name" value="RVT_2"/>
</dbReference>
<proteinExistence type="predicted"/>